<protein>
    <submittedName>
        <fullName evidence="1">Uncharacterized protein</fullName>
    </submittedName>
</protein>
<reference evidence="1" key="1">
    <citation type="submission" date="2018-02" db="EMBL/GenBank/DDBJ databases">
        <title>The genomes of Aspergillus section Nigri reveals drivers in fungal speciation.</title>
        <authorList>
            <consortium name="DOE Joint Genome Institute"/>
            <person name="Vesth T.C."/>
            <person name="Nybo J."/>
            <person name="Theobald S."/>
            <person name="Brandl J."/>
            <person name="Frisvad J.C."/>
            <person name="Nielsen K.F."/>
            <person name="Lyhne E.K."/>
            <person name="Kogle M.E."/>
            <person name="Kuo A."/>
            <person name="Riley R."/>
            <person name="Clum A."/>
            <person name="Nolan M."/>
            <person name="Lipzen A."/>
            <person name="Salamov A."/>
            <person name="Henrissat B."/>
            <person name="Wiebenga A."/>
            <person name="De vries R.P."/>
            <person name="Grigoriev I.V."/>
            <person name="Mortensen U.H."/>
            <person name="Andersen M.R."/>
            <person name="Baker S.E."/>
        </authorList>
    </citation>
    <scope>NUCLEOTIDE SEQUENCE</scope>
    <source>
        <strain evidence="1">CBS 121060</strain>
    </source>
</reference>
<evidence type="ECO:0000313" key="1">
    <source>
        <dbReference type="EMBL" id="RAH69380.1"/>
    </source>
</evidence>
<name>A0ACD1H7J3_9EURO</name>
<organism evidence="1 2">
    <name type="scientific">Aspergillus aculeatinus CBS 121060</name>
    <dbReference type="NCBI Taxonomy" id="1448322"/>
    <lineage>
        <taxon>Eukaryota</taxon>
        <taxon>Fungi</taxon>
        <taxon>Dikarya</taxon>
        <taxon>Ascomycota</taxon>
        <taxon>Pezizomycotina</taxon>
        <taxon>Eurotiomycetes</taxon>
        <taxon>Eurotiomycetidae</taxon>
        <taxon>Eurotiales</taxon>
        <taxon>Aspergillaceae</taxon>
        <taxon>Aspergillus</taxon>
        <taxon>Aspergillus subgen. Circumdati</taxon>
    </lineage>
</organism>
<evidence type="ECO:0000313" key="2">
    <source>
        <dbReference type="Proteomes" id="UP000249661"/>
    </source>
</evidence>
<dbReference type="Proteomes" id="UP000249661">
    <property type="component" value="Unassembled WGS sequence"/>
</dbReference>
<proteinExistence type="predicted"/>
<sequence>MIARWFKIDISSREALTTDSWFYNNRLVLEAWSVDSAGSLGHPPLSPRPDPCQQVSQDNHPT</sequence>
<dbReference type="EMBL" id="KZ824960">
    <property type="protein sequence ID" value="RAH69380.1"/>
    <property type="molecule type" value="Genomic_DNA"/>
</dbReference>
<gene>
    <name evidence="1" type="ORF">BO66DRAFT_100904</name>
</gene>
<keyword evidence="2" id="KW-1185">Reference proteome</keyword>
<accession>A0ACD1H7J3</accession>